<dbReference type="STRING" id="388280.SAMN04488057_11323"/>
<protein>
    <submittedName>
        <fullName evidence="4">Dimethylhistidine N-methyltransferase</fullName>
    </submittedName>
</protein>
<dbReference type="InterPro" id="IPR035094">
    <property type="entry name" value="EgtD"/>
</dbReference>
<dbReference type="InterPro" id="IPR017804">
    <property type="entry name" value="MeTrfase_EgtD-like"/>
</dbReference>
<feature type="domain" description="Histidine-specific methyltransferase SAM-dependent" evidence="3">
    <location>
        <begin position="6"/>
        <end position="309"/>
    </location>
</feature>
<keyword evidence="2 4" id="KW-0808">Transferase</keyword>
<keyword evidence="5" id="KW-1185">Reference proteome</keyword>
<dbReference type="CDD" id="cd02440">
    <property type="entry name" value="AdoMet_MTases"/>
    <property type="match status" value="1"/>
</dbReference>
<organism evidence="4 5">
    <name type="scientific">Cyclobacterium lianum</name>
    <dbReference type="NCBI Taxonomy" id="388280"/>
    <lineage>
        <taxon>Bacteria</taxon>
        <taxon>Pseudomonadati</taxon>
        <taxon>Bacteroidota</taxon>
        <taxon>Cytophagia</taxon>
        <taxon>Cytophagales</taxon>
        <taxon>Cyclobacteriaceae</taxon>
        <taxon>Cyclobacterium</taxon>
    </lineage>
</organism>
<dbReference type="Gene3D" id="3.40.50.150">
    <property type="entry name" value="Vaccinia Virus protein VP39"/>
    <property type="match status" value="1"/>
</dbReference>
<reference evidence="4 5" key="1">
    <citation type="submission" date="2016-11" db="EMBL/GenBank/DDBJ databases">
        <authorList>
            <person name="Jaros S."/>
            <person name="Januszkiewicz K."/>
            <person name="Wedrychowicz H."/>
        </authorList>
    </citation>
    <scope>NUCLEOTIDE SEQUENCE [LARGE SCALE GENOMIC DNA]</scope>
    <source>
        <strain evidence="4 5">CGMCC 1.6102</strain>
    </source>
</reference>
<dbReference type="AlphaFoldDB" id="A0A1M7Q1H7"/>
<dbReference type="InterPro" id="IPR019257">
    <property type="entry name" value="MeTrfase_dom"/>
</dbReference>
<dbReference type="PIRSF" id="PIRSF018005">
    <property type="entry name" value="UCP018005"/>
    <property type="match status" value="1"/>
</dbReference>
<sequence>MTTNTFENDIIEGLQLSPKKLYSKYFYDDRGSAIFQQIMRMPEYYLPECETEILQHRATDIIGILPQAGYDIVELGAGDGSKTAFFLEALVRKKKNITYIPLDISPEILAVNKNIVQQKLPDLCIKPIAGDYFETLEKITSRKVPKIILFLGSNIGNFEGEKALDFIRFVKNFMRKGDYFMLGVDLKKHPRTILAAYDDPAGITRSFNLNLLERINRELSGNFDTALFDHYASYDPISGATKSFLISKIQQQVSVADQIINFSANEAIHMEVSQKYSLEDLDQIRMQAGFKSDHHFTDTKSYFSISLFEL</sequence>
<evidence type="ECO:0000256" key="1">
    <source>
        <dbReference type="ARBA" id="ARBA00022603"/>
    </source>
</evidence>
<dbReference type="EMBL" id="FRCY01000013">
    <property type="protein sequence ID" value="SHN24068.1"/>
    <property type="molecule type" value="Genomic_DNA"/>
</dbReference>
<dbReference type="Pfam" id="PF10017">
    <property type="entry name" value="Methyltransf_33"/>
    <property type="match status" value="1"/>
</dbReference>
<gene>
    <name evidence="4" type="ORF">SAMN04488057_11323</name>
</gene>
<dbReference type="OrthoDB" id="5289726at2"/>
<dbReference type="GO" id="GO:0008168">
    <property type="term" value="F:methyltransferase activity"/>
    <property type="evidence" value="ECO:0007669"/>
    <property type="project" value="UniProtKB-KW"/>
</dbReference>
<dbReference type="NCBIfam" id="TIGR03438">
    <property type="entry name" value="egtD_ergothio"/>
    <property type="match status" value="1"/>
</dbReference>
<dbReference type="PANTHER" id="PTHR43397:SF1">
    <property type="entry name" value="ERGOTHIONEINE BIOSYNTHESIS PROTEIN 1"/>
    <property type="match status" value="1"/>
</dbReference>
<dbReference type="RefSeq" id="WP_073096306.1">
    <property type="nucleotide sequence ID" value="NZ_FRCY01000013.1"/>
</dbReference>
<keyword evidence="1 4" id="KW-0489">Methyltransferase</keyword>
<dbReference type="GO" id="GO:0032259">
    <property type="term" value="P:methylation"/>
    <property type="evidence" value="ECO:0007669"/>
    <property type="project" value="UniProtKB-KW"/>
</dbReference>
<dbReference type="InterPro" id="IPR051128">
    <property type="entry name" value="EgtD_Methyltrsf_superfamily"/>
</dbReference>
<evidence type="ECO:0000259" key="3">
    <source>
        <dbReference type="Pfam" id="PF10017"/>
    </source>
</evidence>
<name>A0A1M7Q1H7_9BACT</name>
<dbReference type="SUPFAM" id="SSF53335">
    <property type="entry name" value="S-adenosyl-L-methionine-dependent methyltransferases"/>
    <property type="match status" value="1"/>
</dbReference>
<evidence type="ECO:0000313" key="4">
    <source>
        <dbReference type="EMBL" id="SHN24068.1"/>
    </source>
</evidence>
<evidence type="ECO:0000256" key="2">
    <source>
        <dbReference type="ARBA" id="ARBA00022679"/>
    </source>
</evidence>
<dbReference type="PANTHER" id="PTHR43397">
    <property type="entry name" value="ERGOTHIONEINE BIOSYNTHESIS PROTEIN 1"/>
    <property type="match status" value="1"/>
</dbReference>
<dbReference type="InterPro" id="IPR029063">
    <property type="entry name" value="SAM-dependent_MTases_sf"/>
</dbReference>
<accession>A0A1M7Q1H7</accession>
<evidence type="ECO:0000313" key="5">
    <source>
        <dbReference type="Proteomes" id="UP000184513"/>
    </source>
</evidence>
<dbReference type="Proteomes" id="UP000184513">
    <property type="component" value="Unassembled WGS sequence"/>
</dbReference>
<proteinExistence type="predicted"/>